<evidence type="ECO:0000256" key="4">
    <source>
        <dbReference type="ARBA" id="ARBA00023136"/>
    </source>
</evidence>
<dbReference type="PANTHER" id="PTHR43847:SF1">
    <property type="entry name" value="BLL3993 PROTEIN"/>
    <property type="match status" value="1"/>
</dbReference>
<dbReference type="InterPro" id="IPR052527">
    <property type="entry name" value="Metal_cation-efflux_comp"/>
</dbReference>
<sequence length="187" mass="20896">MFTPATFVYLLWLASEIILNRVMRGSSSDKQRKDSGSLVIIWVVIIVSLVAAGNLAAVNSTPICQSYTTMLYTGLVIILLGVALRLAAVISLGKYFTVAVRIREGHQVKQDGMYKLVRHPSYAASLLSFIGYGISLNNWISLAVTIIPVFAAFLYRMNVEEKVLLENFGKEYSDYMARTKRLVPFVY</sequence>
<protein>
    <submittedName>
        <fullName evidence="6">Protein-S-isoprenylcysteine O-methyltransferase Ste14</fullName>
    </submittedName>
</protein>
<evidence type="ECO:0000256" key="5">
    <source>
        <dbReference type="SAM" id="Phobius"/>
    </source>
</evidence>
<evidence type="ECO:0000256" key="3">
    <source>
        <dbReference type="ARBA" id="ARBA00022989"/>
    </source>
</evidence>
<dbReference type="Proteomes" id="UP000184420">
    <property type="component" value="Unassembled WGS sequence"/>
</dbReference>
<keyword evidence="2 5" id="KW-0812">Transmembrane</keyword>
<evidence type="ECO:0000256" key="1">
    <source>
        <dbReference type="ARBA" id="ARBA00004141"/>
    </source>
</evidence>
<dbReference type="EMBL" id="FRBL01000015">
    <property type="protein sequence ID" value="SHM96041.1"/>
    <property type="molecule type" value="Genomic_DNA"/>
</dbReference>
<keyword evidence="6" id="KW-0808">Transferase</keyword>
<feature type="transmembrane region" description="Helical" evidence="5">
    <location>
        <begin position="6"/>
        <end position="23"/>
    </location>
</feature>
<dbReference type="RefSeq" id="WP_073087678.1">
    <property type="nucleotide sequence ID" value="NZ_FRBL01000015.1"/>
</dbReference>
<proteinExistence type="predicted"/>
<dbReference type="Pfam" id="PF04140">
    <property type="entry name" value="ICMT"/>
    <property type="match status" value="1"/>
</dbReference>
<reference evidence="6 7" key="1">
    <citation type="submission" date="2016-11" db="EMBL/GenBank/DDBJ databases">
        <authorList>
            <person name="Jaros S."/>
            <person name="Januszkiewicz K."/>
            <person name="Wedrychowicz H."/>
        </authorList>
    </citation>
    <scope>NUCLEOTIDE SEQUENCE [LARGE SCALE GENOMIC DNA]</scope>
    <source>
        <strain evidence="6 7">DSM 27406</strain>
    </source>
</reference>
<dbReference type="InterPro" id="IPR007269">
    <property type="entry name" value="ICMT_MeTrfase"/>
</dbReference>
<dbReference type="Gene3D" id="1.20.120.1630">
    <property type="match status" value="1"/>
</dbReference>
<organism evidence="6 7">
    <name type="scientific">Chitinophaga jiangningensis</name>
    <dbReference type="NCBI Taxonomy" id="1419482"/>
    <lineage>
        <taxon>Bacteria</taxon>
        <taxon>Pseudomonadati</taxon>
        <taxon>Bacteroidota</taxon>
        <taxon>Chitinophagia</taxon>
        <taxon>Chitinophagales</taxon>
        <taxon>Chitinophagaceae</taxon>
        <taxon>Chitinophaga</taxon>
    </lineage>
</organism>
<dbReference type="STRING" id="1419482.SAMN05444266_11564"/>
<comment type="subcellular location">
    <subcellularLocation>
        <location evidence="1">Membrane</location>
        <topology evidence="1">Multi-pass membrane protein</topology>
    </subcellularLocation>
</comment>
<dbReference type="GO" id="GO:0032259">
    <property type="term" value="P:methylation"/>
    <property type="evidence" value="ECO:0007669"/>
    <property type="project" value="UniProtKB-KW"/>
</dbReference>
<dbReference type="OrthoDB" id="9809773at2"/>
<name>A0A1M7MXX3_9BACT</name>
<keyword evidence="3 5" id="KW-1133">Transmembrane helix</keyword>
<dbReference type="AlphaFoldDB" id="A0A1M7MXX3"/>
<gene>
    <name evidence="6" type="ORF">SAMN05444266_11564</name>
</gene>
<evidence type="ECO:0000313" key="6">
    <source>
        <dbReference type="EMBL" id="SHM96041.1"/>
    </source>
</evidence>
<keyword evidence="6" id="KW-0489">Methyltransferase</keyword>
<evidence type="ECO:0000256" key="2">
    <source>
        <dbReference type="ARBA" id="ARBA00022692"/>
    </source>
</evidence>
<feature type="transmembrane region" description="Helical" evidence="5">
    <location>
        <begin position="35"/>
        <end position="58"/>
    </location>
</feature>
<keyword evidence="4 5" id="KW-0472">Membrane</keyword>
<dbReference type="GO" id="GO:0004671">
    <property type="term" value="F:protein C-terminal S-isoprenylcysteine carboxyl O-methyltransferase activity"/>
    <property type="evidence" value="ECO:0007669"/>
    <property type="project" value="InterPro"/>
</dbReference>
<dbReference type="GO" id="GO:0016020">
    <property type="term" value="C:membrane"/>
    <property type="evidence" value="ECO:0007669"/>
    <property type="project" value="UniProtKB-SubCell"/>
</dbReference>
<evidence type="ECO:0000313" key="7">
    <source>
        <dbReference type="Proteomes" id="UP000184420"/>
    </source>
</evidence>
<keyword evidence="7" id="KW-1185">Reference proteome</keyword>
<feature type="transmembrane region" description="Helical" evidence="5">
    <location>
        <begin position="70"/>
        <end position="96"/>
    </location>
</feature>
<dbReference type="PANTHER" id="PTHR43847">
    <property type="entry name" value="BLL3993 PROTEIN"/>
    <property type="match status" value="1"/>
</dbReference>
<accession>A0A1M7MXX3</accession>